<evidence type="ECO:0000259" key="4">
    <source>
        <dbReference type="SMART" id="SM00861"/>
    </source>
</evidence>
<protein>
    <submittedName>
        <fullName evidence="5">Pyruvate dehydrogenase</fullName>
    </submittedName>
</protein>
<dbReference type="EMBL" id="MAKX01000001">
    <property type="protein sequence ID" value="OCK43260.1"/>
    <property type="molecule type" value="Genomic_DNA"/>
</dbReference>
<dbReference type="NCBIfam" id="NF006667">
    <property type="entry name" value="PRK09212.1"/>
    <property type="match status" value="1"/>
</dbReference>
<keyword evidence="3" id="KW-0786">Thiamine pyrophosphate</keyword>
<dbReference type="RefSeq" id="WP_068701429.1">
    <property type="nucleotide sequence ID" value="NZ_CANNGK010000002.1"/>
</dbReference>
<dbReference type="Proteomes" id="UP000093186">
    <property type="component" value="Unassembled WGS sequence"/>
</dbReference>
<dbReference type="FunFam" id="3.40.50.920:FF:000001">
    <property type="entry name" value="Pyruvate dehydrogenase E1 beta subunit"/>
    <property type="match status" value="1"/>
</dbReference>
<organism evidence="5 6">
    <name type="scientific">Tenacibaculum soleae</name>
    <dbReference type="NCBI Taxonomy" id="447689"/>
    <lineage>
        <taxon>Bacteria</taxon>
        <taxon>Pseudomonadati</taxon>
        <taxon>Bacteroidota</taxon>
        <taxon>Flavobacteriia</taxon>
        <taxon>Flavobacteriales</taxon>
        <taxon>Flavobacteriaceae</taxon>
        <taxon>Tenacibaculum</taxon>
    </lineage>
</organism>
<dbReference type="SUPFAM" id="SSF52922">
    <property type="entry name" value="TK C-terminal domain-like"/>
    <property type="match status" value="1"/>
</dbReference>
<dbReference type="InterPro" id="IPR033248">
    <property type="entry name" value="Transketolase_C"/>
</dbReference>
<dbReference type="OrthoDB" id="9771835at2"/>
<dbReference type="Gene3D" id="3.40.50.970">
    <property type="match status" value="1"/>
</dbReference>
<dbReference type="PANTHER" id="PTHR43257">
    <property type="entry name" value="PYRUVATE DEHYDROGENASE E1 COMPONENT BETA SUBUNIT"/>
    <property type="match status" value="1"/>
</dbReference>
<dbReference type="SUPFAM" id="SSF52518">
    <property type="entry name" value="Thiamin diphosphate-binding fold (THDP-binding)"/>
    <property type="match status" value="1"/>
</dbReference>
<dbReference type="Pfam" id="PF02779">
    <property type="entry name" value="Transket_pyr"/>
    <property type="match status" value="1"/>
</dbReference>
<dbReference type="InterPro" id="IPR009014">
    <property type="entry name" value="Transketo_C/PFOR_II"/>
</dbReference>
<evidence type="ECO:0000256" key="1">
    <source>
        <dbReference type="ARBA" id="ARBA00001964"/>
    </source>
</evidence>
<dbReference type="InterPro" id="IPR029061">
    <property type="entry name" value="THDP-binding"/>
</dbReference>
<feature type="domain" description="Transketolase-like pyrimidine-binding" evidence="4">
    <location>
        <begin position="4"/>
        <end position="179"/>
    </location>
</feature>
<keyword evidence="2" id="KW-0560">Oxidoreductase</keyword>
<name>A0A1B9Y0D1_9FLAO</name>
<dbReference type="Pfam" id="PF02780">
    <property type="entry name" value="Transketolase_C"/>
    <property type="match status" value="1"/>
</dbReference>
<dbReference type="STRING" id="447689.BA195_00725"/>
<proteinExistence type="predicted"/>
<reference evidence="5 6" key="1">
    <citation type="submission" date="2016-06" db="EMBL/GenBank/DDBJ databases">
        <title>Draft Genome Sequence of Tenacibaculum soleae UCD-KL19.</title>
        <authorList>
            <person name="Eisen J.A."/>
            <person name="Coil D.A."/>
            <person name="Lujan K.M."/>
        </authorList>
    </citation>
    <scope>NUCLEOTIDE SEQUENCE [LARGE SCALE GENOMIC DNA]</scope>
    <source>
        <strain evidence="5 6">UCD-KL19</strain>
    </source>
</reference>
<dbReference type="AlphaFoldDB" id="A0A1B9Y0D1"/>
<keyword evidence="5" id="KW-0670">Pyruvate</keyword>
<sequence length="327" mass="36154">MKTIQFREAICEAMSEEMRRDESIYLMGEEVAEYNGAYKASKGMLDEFGEKRVIDTPIAELGFGGIAVGSAMNGNRPIVEYMTFNFSLVGIDQIINNAAKIRQMSGGQFNCPIVFRGPTASAGQLAATHSQAFESWFANCPGLKVIVPSNPYDAKGLLKAAIRDDDPVIFMESEQMYGDKMEVPEGEYIIPIGVADIKRTGTDVTVVSFGKIIKEAYKAADELAKEGISIEIIDLRTVRPMDHNAILESVKKTNRLVILEEAWPFGSVSSEITFRIQDEAFDYLDAPIKRITTADTPAPYSPVLLEEWLPNANDVVKAVKDVLYLTK</sequence>
<evidence type="ECO:0000313" key="5">
    <source>
        <dbReference type="EMBL" id="OCK43260.1"/>
    </source>
</evidence>
<dbReference type="FunFam" id="3.40.50.970:FF:000001">
    <property type="entry name" value="Pyruvate dehydrogenase E1 beta subunit"/>
    <property type="match status" value="1"/>
</dbReference>
<keyword evidence="6" id="KW-1185">Reference proteome</keyword>
<comment type="caution">
    <text evidence="5">The sequence shown here is derived from an EMBL/GenBank/DDBJ whole genome shotgun (WGS) entry which is preliminary data.</text>
</comment>
<dbReference type="NCBIfam" id="NF008854">
    <property type="entry name" value="PRK11892.1"/>
    <property type="match status" value="1"/>
</dbReference>
<evidence type="ECO:0000256" key="2">
    <source>
        <dbReference type="ARBA" id="ARBA00023002"/>
    </source>
</evidence>
<gene>
    <name evidence="5" type="ORF">BA195_00725</name>
</gene>
<dbReference type="PANTHER" id="PTHR43257:SF2">
    <property type="entry name" value="PYRUVATE DEHYDROGENASE E1 COMPONENT SUBUNIT BETA"/>
    <property type="match status" value="1"/>
</dbReference>
<dbReference type="InterPro" id="IPR005475">
    <property type="entry name" value="Transketolase-like_Pyr-bd"/>
</dbReference>
<evidence type="ECO:0000313" key="6">
    <source>
        <dbReference type="Proteomes" id="UP000093186"/>
    </source>
</evidence>
<dbReference type="CDD" id="cd07036">
    <property type="entry name" value="TPP_PYR_E1-PDHc-beta_like"/>
    <property type="match status" value="1"/>
</dbReference>
<comment type="cofactor">
    <cofactor evidence="1">
        <name>thiamine diphosphate</name>
        <dbReference type="ChEBI" id="CHEBI:58937"/>
    </cofactor>
</comment>
<accession>A0A1B9Y0D1</accession>
<dbReference type="Gene3D" id="3.40.50.920">
    <property type="match status" value="1"/>
</dbReference>
<evidence type="ECO:0000256" key="3">
    <source>
        <dbReference type="ARBA" id="ARBA00023052"/>
    </source>
</evidence>
<dbReference type="SMART" id="SM00861">
    <property type="entry name" value="Transket_pyr"/>
    <property type="match status" value="1"/>
</dbReference>
<dbReference type="GO" id="GO:0016491">
    <property type="term" value="F:oxidoreductase activity"/>
    <property type="evidence" value="ECO:0007669"/>
    <property type="project" value="UniProtKB-KW"/>
</dbReference>